<dbReference type="FunFam" id="3.40.50.1010:FF:000020">
    <property type="entry name" value="20S-pre-rRNA D-site endonuclease NOB1"/>
    <property type="match status" value="1"/>
</dbReference>
<evidence type="ECO:0000256" key="4">
    <source>
        <dbReference type="ARBA" id="ARBA00022723"/>
    </source>
</evidence>
<feature type="compositionally biased region" description="Polar residues" evidence="10">
    <location>
        <begin position="346"/>
        <end position="358"/>
    </location>
</feature>
<evidence type="ECO:0000256" key="1">
    <source>
        <dbReference type="ARBA" id="ARBA00004123"/>
    </source>
</evidence>
<evidence type="ECO:0000256" key="3">
    <source>
        <dbReference type="ARBA" id="ARBA00022722"/>
    </source>
</evidence>
<feature type="domain" description="Nin one binding (NOB1) Zn-ribbon-like" evidence="11">
    <location>
        <begin position="219"/>
        <end position="290"/>
    </location>
</feature>
<dbReference type="InterPro" id="IPR017117">
    <property type="entry name" value="Nob1_euk"/>
</dbReference>
<keyword evidence="6 8" id="KW-0862">Zinc</keyword>
<dbReference type="InterPro" id="IPR039907">
    <property type="entry name" value="NOB1"/>
</dbReference>
<dbReference type="PIRSF" id="PIRSF037125">
    <property type="entry name" value="D-site_20S_pre-rRNA_nuclease"/>
    <property type="match status" value="1"/>
</dbReference>
<keyword evidence="4 8" id="KW-0479">Metal-binding</keyword>
<dbReference type="GO" id="GO:0016787">
    <property type="term" value="F:hydrolase activity"/>
    <property type="evidence" value="ECO:0007669"/>
    <property type="project" value="UniProtKB-KW"/>
</dbReference>
<dbReference type="GO" id="GO:0030490">
    <property type="term" value="P:maturation of SSU-rRNA"/>
    <property type="evidence" value="ECO:0007669"/>
    <property type="project" value="TreeGrafter"/>
</dbReference>
<dbReference type="InterPro" id="IPR014881">
    <property type="entry name" value="NOB1_Zn-bd"/>
</dbReference>
<evidence type="ECO:0000313" key="14">
    <source>
        <dbReference type="WBParaSite" id="MBELARI_LOCUS21187"/>
    </source>
</evidence>
<dbReference type="GO" id="GO:0004521">
    <property type="term" value="F:RNA endonuclease activity"/>
    <property type="evidence" value="ECO:0007669"/>
    <property type="project" value="UniProtKB-UniRule"/>
</dbReference>
<dbReference type="Proteomes" id="UP000887575">
    <property type="component" value="Unassembled WGS sequence"/>
</dbReference>
<comment type="function">
    <text evidence="8">May play a role in mRNA degradation.</text>
</comment>
<dbReference type="GO" id="GO:0046872">
    <property type="term" value="F:metal ion binding"/>
    <property type="evidence" value="ECO:0007669"/>
    <property type="project" value="UniProtKB-UniRule"/>
</dbReference>
<evidence type="ECO:0000256" key="10">
    <source>
        <dbReference type="SAM" id="MobiDB-lite"/>
    </source>
</evidence>
<dbReference type="WBParaSite" id="MBELARI_LOCUS21187">
    <property type="protein sequence ID" value="MBELARI_LOCUS21187"/>
    <property type="gene ID" value="MBELARI_LOCUS21187"/>
</dbReference>
<dbReference type="Gene3D" id="6.20.210.10">
    <property type="entry name" value="Nin one binding (NOB1), Zn-ribbon-like"/>
    <property type="match status" value="1"/>
</dbReference>
<dbReference type="InterPro" id="IPR033411">
    <property type="entry name" value="Ribonuclease_PIN"/>
</dbReference>
<dbReference type="InterPro" id="IPR036283">
    <property type="entry name" value="NOB1_Zf-like_sf"/>
</dbReference>
<evidence type="ECO:0000256" key="6">
    <source>
        <dbReference type="ARBA" id="ARBA00022833"/>
    </source>
</evidence>
<dbReference type="Pfam" id="PF17146">
    <property type="entry name" value="PIN_6"/>
    <property type="match status" value="1"/>
</dbReference>
<dbReference type="SUPFAM" id="SSF144206">
    <property type="entry name" value="NOB1 zinc finger-like"/>
    <property type="match status" value="1"/>
</dbReference>
<evidence type="ECO:0000259" key="12">
    <source>
        <dbReference type="Pfam" id="PF17146"/>
    </source>
</evidence>
<reference evidence="14" key="1">
    <citation type="submission" date="2024-02" db="UniProtKB">
        <authorList>
            <consortium name="WormBaseParasite"/>
        </authorList>
    </citation>
    <scope>IDENTIFICATION</scope>
</reference>
<keyword evidence="7 8" id="KW-0539">Nucleus</keyword>
<dbReference type="GO" id="GO:0031981">
    <property type="term" value="C:nuclear lumen"/>
    <property type="evidence" value="ECO:0007669"/>
    <property type="project" value="UniProtKB-ARBA"/>
</dbReference>
<dbReference type="GO" id="GO:0005737">
    <property type="term" value="C:cytoplasm"/>
    <property type="evidence" value="ECO:0007669"/>
    <property type="project" value="UniProtKB-ARBA"/>
</dbReference>
<feature type="binding site" evidence="9">
    <location>
        <position position="232"/>
    </location>
    <ligand>
        <name>Zn(2+)</name>
        <dbReference type="ChEBI" id="CHEBI:29105"/>
    </ligand>
</feature>
<evidence type="ECO:0000256" key="7">
    <source>
        <dbReference type="ARBA" id="ARBA00023242"/>
    </source>
</evidence>
<comment type="subcellular location">
    <subcellularLocation>
        <location evidence="1 8">Nucleus</location>
    </subcellularLocation>
</comment>
<keyword evidence="5" id="KW-0378">Hydrolase</keyword>
<feature type="binding site" evidence="9">
    <location>
        <position position="247"/>
    </location>
    <ligand>
        <name>Zn(2+)</name>
        <dbReference type="ChEBI" id="CHEBI:29105"/>
    </ligand>
</feature>
<accession>A0AAF3F3P8</accession>
<evidence type="ECO:0000256" key="9">
    <source>
        <dbReference type="PIRSR" id="PIRSR037125-1"/>
    </source>
</evidence>
<comment type="similarity">
    <text evidence="2 8">Belongs to the NOB1 family.</text>
</comment>
<evidence type="ECO:0000256" key="5">
    <source>
        <dbReference type="ARBA" id="ARBA00022801"/>
    </source>
</evidence>
<evidence type="ECO:0000256" key="2">
    <source>
        <dbReference type="ARBA" id="ARBA00005858"/>
    </source>
</evidence>
<evidence type="ECO:0000313" key="13">
    <source>
        <dbReference type="Proteomes" id="UP000887575"/>
    </source>
</evidence>
<keyword evidence="13" id="KW-1185">Reference proteome</keyword>
<proteinExistence type="inferred from homology"/>
<dbReference type="GO" id="GO:0030688">
    <property type="term" value="C:preribosome, small subunit precursor"/>
    <property type="evidence" value="ECO:0007669"/>
    <property type="project" value="TreeGrafter"/>
</dbReference>
<dbReference type="AlphaFoldDB" id="A0AAF3F3P8"/>
<feature type="binding site" evidence="9">
    <location>
        <position position="229"/>
    </location>
    <ligand>
        <name>Zn(2+)</name>
        <dbReference type="ChEBI" id="CHEBI:29105"/>
    </ligand>
</feature>
<feature type="compositionally biased region" description="Basic residues" evidence="10">
    <location>
        <begin position="359"/>
        <end position="380"/>
    </location>
</feature>
<name>A0AAF3F3P8_9BILA</name>
<feature type="domain" description="Ribonuclease PIN" evidence="12">
    <location>
        <begin position="8"/>
        <end position="94"/>
    </location>
</feature>
<dbReference type="PANTHER" id="PTHR12814:SF2">
    <property type="entry name" value="RNA-BINDING PROTEIN NOB1"/>
    <property type="match status" value="1"/>
</dbReference>
<dbReference type="CDD" id="cd09876">
    <property type="entry name" value="PIN_Nob1-like"/>
    <property type="match status" value="1"/>
</dbReference>
<organism evidence="13 14">
    <name type="scientific">Mesorhabditis belari</name>
    <dbReference type="NCBI Taxonomy" id="2138241"/>
    <lineage>
        <taxon>Eukaryota</taxon>
        <taxon>Metazoa</taxon>
        <taxon>Ecdysozoa</taxon>
        <taxon>Nematoda</taxon>
        <taxon>Chromadorea</taxon>
        <taxon>Rhabditida</taxon>
        <taxon>Rhabditina</taxon>
        <taxon>Rhabditomorpha</taxon>
        <taxon>Rhabditoidea</taxon>
        <taxon>Rhabditidae</taxon>
        <taxon>Mesorhabditinae</taxon>
        <taxon>Mesorhabditis</taxon>
    </lineage>
</organism>
<sequence>MKKPVQHLVIDTNALIHPVELHNIAEKFYAPPGVLAEARCQRSRIKIDTFPFEIVWRDPSSESMAKVVEESKKTGNYPELSAVDLTVLALTLDLWKQHCGGSTEVASKDLTMEEVENKVKDLHLEAPNTSEEEVEDGDHEEQGQVFEKGDLPEGFCANADSSDEEGWMTPESIDTALNKMGAIEVSEGTEVGCITTDFAVQNVLLHMHLELISLTGYRIKKIQTYVLRCRSCFNTTSNMEKEFCAKCGNKTLHKCAVSIDKDGKQQLHLNWRRLTNLRGLKYSMAAPKGGKHAAVEKIVEDQRMPDQRVAKCRTKQFDDSPFSMRDTTSRSAMLGVGVQIHRQQRSKNPNESRPSTGNKRGKKNFIQFKSKKKQTNVKMR</sequence>
<dbReference type="Pfam" id="PF08772">
    <property type="entry name" value="Zn_ribbon_NOB1"/>
    <property type="match status" value="1"/>
</dbReference>
<dbReference type="PANTHER" id="PTHR12814">
    <property type="entry name" value="RNA-BINDING PROTEIN NOB1"/>
    <property type="match status" value="1"/>
</dbReference>
<feature type="region of interest" description="Disordered" evidence="10">
    <location>
        <begin position="338"/>
        <end position="380"/>
    </location>
</feature>
<evidence type="ECO:0000259" key="11">
    <source>
        <dbReference type="Pfam" id="PF08772"/>
    </source>
</evidence>
<feature type="binding site" evidence="9">
    <location>
        <position position="244"/>
    </location>
    <ligand>
        <name>Zn(2+)</name>
        <dbReference type="ChEBI" id="CHEBI:29105"/>
    </ligand>
</feature>
<evidence type="ECO:0000256" key="8">
    <source>
        <dbReference type="PIRNR" id="PIRNR037125"/>
    </source>
</evidence>
<protein>
    <recommendedName>
        <fullName evidence="8">RNA-binding protein NOB1</fullName>
    </recommendedName>
</protein>
<keyword evidence="3" id="KW-0540">Nuclease</keyword>
<dbReference type="Gene3D" id="3.40.50.1010">
    <property type="entry name" value="5'-nuclease"/>
    <property type="match status" value="1"/>
</dbReference>